<evidence type="ECO:0000259" key="1">
    <source>
        <dbReference type="Pfam" id="PF00535"/>
    </source>
</evidence>
<reference evidence="2 3" key="1">
    <citation type="submission" date="2015-05" db="EMBL/GenBank/DDBJ databases">
        <title>Complete genome sequence of a sulfur-oxidizing gammaproteobacterium strain HA5.</title>
        <authorList>
            <person name="Miura A."/>
            <person name="Kojima H."/>
            <person name="Fukui M."/>
        </authorList>
    </citation>
    <scope>NUCLEOTIDE SEQUENCE [LARGE SCALE GENOMIC DNA]</scope>
    <source>
        <strain evidence="2 3">HA5</strain>
    </source>
</reference>
<dbReference type="InterPro" id="IPR029044">
    <property type="entry name" value="Nucleotide-diphossugar_trans"/>
</dbReference>
<dbReference type="InParanoid" id="A0A1B4XGX7"/>
<dbReference type="PANTHER" id="PTHR43685:SF2">
    <property type="entry name" value="GLYCOSYLTRANSFERASE 2-LIKE DOMAIN-CONTAINING PROTEIN"/>
    <property type="match status" value="1"/>
</dbReference>
<dbReference type="SUPFAM" id="SSF53448">
    <property type="entry name" value="Nucleotide-diphospho-sugar transferases"/>
    <property type="match status" value="1"/>
</dbReference>
<dbReference type="Proteomes" id="UP000243180">
    <property type="component" value="Chromosome"/>
</dbReference>
<dbReference type="GO" id="GO:0016740">
    <property type="term" value="F:transferase activity"/>
    <property type="evidence" value="ECO:0007669"/>
    <property type="project" value="UniProtKB-KW"/>
</dbReference>
<protein>
    <submittedName>
        <fullName evidence="2">Glycosyl transferase</fullName>
    </submittedName>
</protein>
<name>A0A1B4XGX7_9GAMM</name>
<dbReference type="EMBL" id="AP014879">
    <property type="protein sequence ID" value="BAV34017.1"/>
    <property type="molecule type" value="Genomic_DNA"/>
</dbReference>
<dbReference type="OrthoDB" id="9802649at2"/>
<dbReference type="RefSeq" id="WP_096360810.1">
    <property type="nucleotide sequence ID" value="NZ_AP014879.1"/>
</dbReference>
<dbReference type="KEGG" id="slim:SCL_1714"/>
<sequence>MTQVDVIIPVFNTPHRFLTVALDSLRAQTFSDWNAWIINDASDAAYTEKLEATLKAYADPRFHYLYSDHKGPAGSRNVGIVEGKAPYVAFLDSDDCWMPELLARHVSALEADAGIVLVHGHYEQIDADGRRGGPVPPRQGLNDLDVPRLFAVMLRENFVATSSVVLRRSSLEQVGCFDESFPCLVDKELWLRLLNAGARFHYDPNVVFQYRIHAQNISKKTDLLLATRRRIIAKAERLVRENSSFAGIDWPSQKREMEHHMNREAAAVYLERGEFTRALKHSSPFHAGLSRASLLLFARSLYRSLRGFGRWSGATR</sequence>
<evidence type="ECO:0000313" key="2">
    <source>
        <dbReference type="EMBL" id="BAV34017.1"/>
    </source>
</evidence>
<organism evidence="2 3">
    <name type="scientific">Sulfuricaulis limicola</name>
    <dbReference type="NCBI Taxonomy" id="1620215"/>
    <lineage>
        <taxon>Bacteria</taxon>
        <taxon>Pseudomonadati</taxon>
        <taxon>Pseudomonadota</taxon>
        <taxon>Gammaproteobacteria</taxon>
        <taxon>Acidiferrobacterales</taxon>
        <taxon>Acidiferrobacteraceae</taxon>
        <taxon>Sulfuricaulis</taxon>
    </lineage>
</organism>
<dbReference type="Gene3D" id="3.90.550.10">
    <property type="entry name" value="Spore Coat Polysaccharide Biosynthesis Protein SpsA, Chain A"/>
    <property type="match status" value="1"/>
</dbReference>
<dbReference type="PANTHER" id="PTHR43685">
    <property type="entry name" value="GLYCOSYLTRANSFERASE"/>
    <property type="match status" value="1"/>
</dbReference>
<proteinExistence type="predicted"/>
<dbReference type="InterPro" id="IPR050834">
    <property type="entry name" value="Glycosyltransf_2"/>
</dbReference>
<dbReference type="Pfam" id="PF00535">
    <property type="entry name" value="Glycos_transf_2"/>
    <property type="match status" value="1"/>
</dbReference>
<feature type="domain" description="Glycosyltransferase 2-like" evidence="1">
    <location>
        <begin position="6"/>
        <end position="173"/>
    </location>
</feature>
<keyword evidence="3" id="KW-1185">Reference proteome</keyword>
<dbReference type="AlphaFoldDB" id="A0A1B4XGX7"/>
<evidence type="ECO:0000313" key="3">
    <source>
        <dbReference type="Proteomes" id="UP000243180"/>
    </source>
</evidence>
<gene>
    <name evidence="2" type="ORF">SCL_1714</name>
</gene>
<dbReference type="InterPro" id="IPR001173">
    <property type="entry name" value="Glyco_trans_2-like"/>
</dbReference>
<accession>A0A1B4XGX7</accession>
<keyword evidence="2" id="KW-0808">Transferase</keyword>